<keyword evidence="1" id="KW-0812">Transmembrane</keyword>
<protein>
    <recommendedName>
        <fullName evidence="2">DUF7704 domain-containing protein</fullName>
    </recommendedName>
</protein>
<dbReference type="AlphaFoldDB" id="A0A6A5TPG5"/>
<dbReference type="PANTHER" id="PTHR37019">
    <property type="entry name" value="CHROMOSOME 1, WHOLE GENOME SHOTGUN SEQUENCE"/>
    <property type="match status" value="1"/>
</dbReference>
<feature type="transmembrane region" description="Helical" evidence="1">
    <location>
        <begin position="56"/>
        <end position="77"/>
    </location>
</feature>
<keyword evidence="4" id="KW-1185">Reference proteome</keyword>
<dbReference type="EMBL" id="ML977003">
    <property type="protein sequence ID" value="KAF1953582.1"/>
    <property type="molecule type" value="Genomic_DNA"/>
</dbReference>
<feature type="domain" description="DUF7704" evidence="2">
    <location>
        <begin position="5"/>
        <end position="148"/>
    </location>
</feature>
<feature type="transmembrane region" description="Helical" evidence="1">
    <location>
        <begin position="126"/>
        <end position="146"/>
    </location>
</feature>
<dbReference type="Pfam" id="PF24803">
    <property type="entry name" value="DUF7704"/>
    <property type="match status" value="1"/>
</dbReference>
<feature type="transmembrane region" description="Helical" evidence="1">
    <location>
        <begin position="89"/>
        <end position="106"/>
    </location>
</feature>
<gene>
    <name evidence="3" type="ORF">CC80DRAFT_450498</name>
</gene>
<sequence length="151" mass="16712">MALGTNLPFWPALLFSYLEPLSLIYAAYTIFDSPSTFVTLQYPTATSPLTPVPDGAIILAYAFGNIFILLFLLGTLCTAITREARVTKYYLLFVAIADLGHIYASYKVMGKEMILDFNGYNDMMWGNIGASAFLHVNRLATFLGVFGRVGR</sequence>
<dbReference type="InterPro" id="IPR056121">
    <property type="entry name" value="DUF7704"/>
</dbReference>
<keyword evidence="1" id="KW-0472">Membrane</keyword>
<reference evidence="3" key="1">
    <citation type="journal article" date="2020" name="Stud. Mycol.">
        <title>101 Dothideomycetes genomes: a test case for predicting lifestyles and emergence of pathogens.</title>
        <authorList>
            <person name="Haridas S."/>
            <person name="Albert R."/>
            <person name="Binder M."/>
            <person name="Bloem J."/>
            <person name="Labutti K."/>
            <person name="Salamov A."/>
            <person name="Andreopoulos B."/>
            <person name="Baker S."/>
            <person name="Barry K."/>
            <person name="Bills G."/>
            <person name="Bluhm B."/>
            <person name="Cannon C."/>
            <person name="Castanera R."/>
            <person name="Culley D."/>
            <person name="Daum C."/>
            <person name="Ezra D."/>
            <person name="Gonzalez J."/>
            <person name="Henrissat B."/>
            <person name="Kuo A."/>
            <person name="Liang C."/>
            <person name="Lipzen A."/>
            <person name="Lutzoni F."/>
            <person name="Magnuson J."/>
            <person name="Mondo S."/>
            <person name="Nolan M."/>
            <person name="Ohm R."/>
            <person name="Pangilinan J."/>
            <person name="Park H.-J."/>
            <person name="Ramirez L."/>
            <person name="Alfaro M."/>
            <person name="Sun H."/>
            <person name="Tritt A."/>
            <person name="Yoshinaga Y."/>
            <person name="Zwiers L.-H."/>
            <person name="Turgeon B."/>
            <person name="Goodwin S."/>
            <person name="Spatafora J."/>
            <person name="Crous P."/>
            <person name="Grigoriev I."/>
        </authorList>
    </citation>
    <scope>NUCLEOTIDE SEQUENCE</scope>
    <source>
        <strain evidence="3">CBS 675.92</strain>
    </source>
</reference>
<accession>A0A6A5TPG5</accession>
<evidence type="ECO:0000259" key="2">
    <source>
        <dbReference type="Pfam" id="PF24803"/>
    </source>
</evidence>
<evidence type="ECO:0000256" key="1">
    <source>
        <dbReference type="SAM" id="Phobius"/>
    </source>
</evidence>
<evidence type="ECO:0000313" key="3">
    <source>
        <dbReference type="EMBL" id="KAF1953582.1"/>
    </source>
</evidence>
<organism evidence="3 4">
    <name type="scientific">Byssothecium circinans</name>
    <dbReference type="NCBI Taxonomy" id="147558"/>
    <lineage>
        <taxon>Eukaryota</taxon>
        <taxon>Fungi</taxon>
        <taxon>Dikarya</taxon>
        <taxon>Ascomycota</taxon>
        <taxon>Pezizomycotina</taxon>
        <taxon>Dothideomycetes</taxon>
        <taxon>Pleosporomycetidae</taxon>
        <taxon>Pleosporales</taxon>
        <taxon>Massarineae</taxon>
        <taxon>Massarinaceae</taxon>
        <taxon>Byssothecium</taxon>
    </lineage>
</organism>
<evidence type="ECO:0000313" key="4">
    <source>
        <dbReference type="Proteomes" id="UP000800035"/>
    </source>
</evidence>
<proteinExistence type="predicted"/>
<keyword evidence="1" id="KW-1133">Transmembrane helix</keyword>
<name>A0A6A5TPG5_9PLEO</name>
<dbReference type="Proteomes" id="UP000800035">
    <property type="component" value="Unassembled WGS sequence"/>
</dbReference>
<dbReference type="PANTHER" id="PTHR37019:SF2">
    <property type="entry name" value="EXPERA DOMAIN-CONTAINING PROTEIN"/>
    <property type="match status" value="1"/>
</dbReference>
<feature type="transmembrane region" description="Helical" evidence="1">
    <location>
        <begin position="12"/>
        <end position="31"/>
    </location>
</feature>
<dbReference type="OrthoDB" id="2937326at2759"/>